<dbReference type="AlphaFoldDB" id="A0A858Q6E4"/>
<dbReference type="Proteomes" id="UP000503004">
    <property type="component" value="Chromosome"/>
</dbReference>
<dbReference type="KEGG" id="metu:GNH96_05155"/>
<reference evidence="2" key="1">
    <citation type="submission" date="2019-12" db="EMBL/GenBank/DDBJ databases">
        <authorList>
            <person name="Awala S.I."/>
            <person name="Rhee S.K."/>
        </authorList>
    </citation>
    <scope>NUCLEOTIDE SEQUENCE [LARGE SCALE GENOMIC DNA]</scope>
    <source>
        <strain evidence="2">IM1</strain>
    </source>
</reference>
<sequence length="306" mass="34752">MTFKCALLCMHGMGNLTKNEFQSDIAKLRQNLAERLSADRFSEIYIPTSGIFYSDLTQQQEDGVWQAMTTQGGLNTGFIRRNTINRIRRFIISGFSDATAFTGFNGSITKQQYTNIQQRIYNTLTDIHNACGEVPIIIISHSLGCQIMSSYIWDAQIYWRNTIFGTNFVIDSRSIWKNHKSTNNDSFLCLQSLKTWFTTGCNIPIFVSGFRNVRAIHNREYDYDFDWINYFDYDDVLGYPLAPLGVLFDSTDATGHGQSYTDIVTDIQVNANDGIWGAITSSWNPMSHTQYWGDNTVLKALASTLG</sequence>
<dbReference type="RefSeq" id="WP_169602697.1">
    <property type="nucleotide sequence ID" value="NZ_CP046565.1"/>
</dbReference>
<protein>
    <submittedName>
        <fullName evidence="1">Uncharacterized protein</fullName>
    </submittedName>
</protein>
<evidence type="ECO:0000313" key="2">
    <source>
        <dbReference type="Proteomes" id="UP000503004"/>
    </source>
</evidence>
<gene>
    <name evidence="1" type="ORF">GNH96_05155</name>
</gene>
<keyword evidence="2" id="KW-1185">Reference proteome</keyword>
<organism evidence="1 2">
    <name type="scientific">Methylococcus geothermalis</name>
    <dbReference type="NCBI Taxonomy" id="2681310"/>
    <lineage>
        <taxon>Bacteria</taxon>
        <taxon>Pseudomonadati</taxon>
        <taxon>Pseudomonadota</taxon>
        <taxon>Gammaproteobacteria</taxon>
        <taxon>Methylococcales</taxon>
        <taxon>Methylococcaceae</taxon>
        <taxon>Methylococcus</taxon>
    </lineage>
</organism>
<proteinExistence type="predicted"/>
<name>A0A858Q6E4_9GAMM</name>
<accession>A0A858Q6E4</accession>
<dbReference type="EMBL" id="CP046565">
    <property type="protein sequence ID" value="QJD29410.1"/>
    <property type="molecule type" value="Genomic_DNA"/>
</dbReference>
<evidence type="ECO:0000313" key="1">
    <source>
        <dbReference type="EMBL" id="QJD29410.1"/>
    </source>
</evidence>